<evidence type="ECO:0000313" key="1">
    <source>
        <dbReference type="EMBL" id="KAB0479608.1"/>
    </source>
</evidence>
<dbReference type="Proteomes" id="UP000460142">
    <property type="component" value="Unassembled WGS sequence"/>
</dbReference>
<dbReference type="OrthoDB" id="6984242at2"/>
<accession>A0A6H9RJB4</accession>
<evidence type="ECO:0000313" key="2">
    <source>
        <dbReference type="Proteomes" id="UP000460142"/>
    </source>
</evidence>
<dbReference type="AlphaFoldDB" id="A0A6H9RJB4"/>
<proteinExistence type="predicted"/>
<protein>
    <submittedName>
        <fullName evidence="1">Uncharacterized protein</fullName>
    </submittedName>
</protein>
<reference evidence="1 2" key="1">
    <citation type="submission" date="2019-09" db="EMBL/GenBank/DDBJ databases">
        <title>Draft genome sequences of 48 bacterial type strains from the CCUG.</title>
        <authorList>
            <person name="Tunovic T."/>
            <person name="Pineiro-Iglesias B."/>
            <person name="Unosson C."/>
            <person name="Inganas E."/>
            <person name="Ohlen M."/>
            <person name="Cardew S."/>
            <person name="Jensie-Markopoulos S."/>
            <person name="Salva-Serra F."/>
            <person name="Jaen-Luchoro D."/>
            <person name="Karlsson R."/>
            <person name="Svensson-Stadler L."/>
            <person name="Chun J."/>
            <person name="Moore E."/>
        </authorList>
    </citation>
    <scope>NUCLEOTIDE SEQUENCE [LARGE SCALE GENOMIC DNA]</scope>
    <source>
        <strain evidence="1 2">CCUG 53116</strain>
    </source>
</reference>
<organism evidence="1 2">
    <name type="scientific">Pseudomonas reinekei</name>
    <dbReference type="NCBI Taxonomy" id="395598"/>
    <lineage>
        <taxon>Bacteria</taxon>
        <taxon>Pseudomonadati</taxon>
        <taxon>Pseudomonadota</taxon>
        <taxon>Gammaproteobacteria</taxon>
        <taxon>Pseudomonadales</taxon>
        <taxon>Pseudomonadaceae</taxon>
        <taxon>Pseudomonas</taxon>
    </lineage>
</organism>
<comment type="caution">
    <text evidence="1">The sequence shown here is derived from an EMBL/GenBank/DDBJ whole genome shotgun (WGS) entry which is preliminary data.</text>
</comment>
<sequence length="139" mass="16569">MMLRDPFIDEAFIPDLMWFIGSFNVYDREDSRGVELEIYNPNNQADRAELIRRYSLNLNCLSYRHKFLLVEALANKLADKSYDFQRLFDVDEDEASSWPRGEWYALESPRAFLQNVYELAQEVWKDDLLQARSEDQSAW</sequence>
<gene>
    <name evidence="1" type="ORF">F7R15_29085</name>
</gene>
<name>A0A6H9RJB4_PSERE</name>
<dbReference type="EMBL" id="VZPS01000041">
    <property type="protein sequence ID" value="KAB0479608.1"/>
    <property type="molecule type" value="Genomic_DNA"/>
</dbReference>